<evidence type="ECO:0000313" key="7">
    <source>
        <dbReference type="EMBL" id="KAH3845746.1"/>
    </source>
</evidence>
<dbReference type="PANTHER" id="PTHR15031:SF4">
    <property type="entry name" value="CARTILAGE INTERMEDIATE LAYER PROTEIN 1"/>
    <property type="match status" value="1"/>
</dbReference>
<feature type="domain" description="WxxW" evidence="6">
    <location>
        <begin position="272"/>
        <end position="354"/>
    </location>
</feature>
<evidence type="ECO:0000313" key="8">
    <source>
        <dbReference type="Proteomes" id="UP000828390"/>
    </source>
</evidence>
<accession>A0A9D4QW23</accession>
<comment type="caution">
    <text evidence="7">The sequence shown here is derived from an EMBL/GenBank/DDBJ whole genome shotgun (WGS) entry which is preliminary data.</text>
</comment>
<organism evidence="7 8">
    <name type="scientific">Dreissena polymorpha</name>
    <name type="common">Zebra mussel</name>
    <name type="synonym">Mytilus polymorpha</name>
    <dbReference type="NCBI Taxonomy" id="45954"/>
    <lineage>
        <taxon>Eukaryota</taxon>
        <taxon>Metazoa</taxon>
        <taxon>Spiralia</taxon>
        <taxon>Lophotrochozoa</taxon>
        <taxon>Mollusca</taxon>
        <taxon>Bivalvia</taxon>
        <taxon>Autobranchia</taxon>
        <taxon>Heteroconchia</taxon>
        <taxon>Euheterodonta</taxon>
        <taxon>Imparidentia</taxon>
        <taxon>Neoheterodontei</taxon>
        <taxon>Myida</taxon>
        <taxon>Dreissenoidea</taxon>
        <taxon>Dreissenidae</taxon>
        <taxon>Dreissena</taxon>
    </lineage>
</organism>
<feature type="domain" description="WxxW" evidence="6">
    <location>
        <begin position="21"/>
        <end position="138"/>
    </location>
</feature>
<name>A0A9D4QW23_DREPO</name>
<evidence type="ECO:0000256" key="1">
    <source>
        <dbReference type="ARBA" id="ARBA00004613"/>
    </source>
</evidence>
<reference evidence="7" key="2">
    <citation type="submission" date="2020-11" db="EMBL/GenBank/DDBJ databases">
        <authorList>
            <person name="McCartney M.A."/>
            <person name="Auch B."/>
            <person name="Kono T."/>
            <person name="Mallez S."/>
            <person name="Becker A."/>
            <person name="Gohl D.M."/>
            <person name="Silverstein K.A.T."/>
            <person name="Koren S."/>
            <person name="Bechman K.B."/>
            <person name="Herman A."/>
            <person name="Abrahante J.E."/>
            <person name="Garbe J."/>
        </authorList>
    </citation>
    <scope>NUCLEOTIDE SEQUENCE</scope>
    <source>
        <strain evidence="7">Duluth1</strain>
        <tissue evidence="7">Whole animal</tissue>
    </source>
</reference>
<protein>
    <recommendedName>
        <fullName evidence="6">WxxW domain-containing protein</fullName>
    </recommendedName>
</protein>
<dbReference type="Pfam" id="PF13330">
    <property type="entry name" value="Mucin2_WxxW"/>
    <property type="match status" value="3"/>
</dbReference>
<evidence type="ECO:0000259" key="6">
    <source>
        <dbReference type="Pfam" id="PF13330"/>
    </source>
</evidence>
<comment type="subcellular location">
    <subcellularLocation>
        <location evidence="1">Secreted</location>
    </subcellularLocation>
</comment>
<proteinExistence type="predicted"/>
<feature type="compositionally biased region" description="Basic and acidic residues" evidence="5">
    <location>
        <begin position="421"/>
        <end position="437"/>
    </location>
</feature>
<evidence type="ECO:0000256" key="3">
    <source>
        <dbReference type="ARBA" id="ARBA00022729"/>
    </source>
</evidence>
<keyword evidence="2" id="KW-0964">Secreted</keyword>
<dbReference type="InterPro" id="IPR039675">
    <property type="entry name" value="CILP1/CILP2"/>
</dbReference>
<evidence type="ECO:0000256" key="5">
    <source>
        <dbReference type="SAM" id="MobiDB-lite"/>
    </source>
</evidence>
<feature type="region of interest" description="Disordered" evidence="5">
    <location>
        <begin position="417"/>
        <end position="437"/>
    </location>
</feature>
<evidence type="ECO:0000256" key="4">
    <source>
        <dbReference type="ARBA" id="ARBA00023180"/>
    </source>
</evidence>
<dbReference type="AlphaFoldDB" id="A0A9D4QW23"/>
<keyword evidence="8" id="KW-1185">Reference proteome</keyword>
<reference evidence="7" key="1">
    <citation type="journal article" date="2019" name="bioRxiv">
        <title>The Genome of the Zebra Mussel, Dreissena polymorpha: A Resource for Invasive Species Research.</title>
        <authorList>
            <person name="McCartney M.A."/>
            <person name="Auch B."/>
            <person name="Kono T."/>
            <person name="Mallez S."/>
            <person name="Zhang Y."/>
            <person name="Obille A."/>
            <person name="Becker A."/>
            <person name="Abrahante J.E."/>
            <person name="Garbe J."/>
            <person name="Badalamenti J.P."/>
            <person name="Herman A."/>
            <person name="Mangelson H."/>
            <person name="Liachko I."/>
            <person name="Sullivan S."/>
            <person name="Sone E.D."/>
            <person name="Koren S."/>
            <person name="Silverstein K.A.T."/>
            <person name="Beckman K.B."/>
            <person name="Gohl D.M."/>
        </authorList>
    </citation>
    <scope>NUCLEOTIDE SEQUENCE</scope>
    <source>
        <strain evidence="7">Duluth1</strain>
        <tissue evidence="7">Whole animal</tissue>
    </source>
</reference>
<sequence length="437" mass="48613">MTTTVSRNMTTSMPYTCTPGWSEFMSIDTPTVLYTWEGQGLGDIEPLSELRKYYSFCANPSGIQSRVRDTRVYIMSPDFDTKYSLEKGFVFLNSVGTHRDFAAVNQAGVTCDVNRGLVCEDKGQTGAVFEDYEVRLYCIDSCTGTIPVGPHGNPTAYPLCYTSQTPFPCTSQWSSWFNTDKPDTGDGDRERLAFCPTSKTTAVECQTVDGIASYSTGEVMQCTIEGCSVCLNGDNDPIPYSDYQIRYYCTCEASTTPHGHGYEIVVPCLTRWGFWINSDSPDSGPGDREVMNQHELSTFCAGGRISAIDCRTVDDIPSYSTGEMISCTINHGLEFRNDDNAPVTCSDYKIRYRCDCEQVPGSFSSPYTFLFSTNGVHFSPLLNTRDGGEAKFFDENADPNASVTSNFTAVIHKLPTSGRKSTNDYEKSRKREFQEKW</sequence>
<keyword evidence="4" id="KW-0325">Glycoprotein</keyword>
<dbReference type="Proteomes" id="UP000828390">
    <property type="component" value="Unassembled WGS sequence"/>
</dbReference>
<gene>
    <name evidence="7" type="ORF">DPMN_088032</name>
</gene>
<dbReference type="PANTHER" id="PTHR15031">
    <property type="entry name" value="CARTILAGE INTERMEDIATE LAYER PROTEIN CLIP"/>
    <property type="match status" value="1"/>
</dbReference>
<dbReference type="InterPro" id="IPR025155">
    <property type="entry name" value="WxxW_domain"/>
</dbReference>
<evidence type="ECO:0000256" key="2">
    <source>
        <dbReference type="ARBA" id="ARBA00022525"/>
    </source>
</evidence>
<dbReference type="EMBL" id="JAIWYP010000003">
    <property type="protein sequence ID" value="KAH3845746.1"/>
    <property type="molecule type" value="Genomic_DNA"/>
</dbReference>
<keyword evidence="3" id="KW-0732">Signal</keyword>
<feature type="domain" description="WxxW" evidence="6">
    <location>
        <begin position="173"/>
        <end position="249"/>
    </location>
</feature>
<dbReference type="GO" id="GO:0005576">
    <property type="term" value="C:extracellular region"/>
    <property type="evidence" value="ECO:0007669"/>
    <property type="project" value="UniProtKB-SubCell"/>
</dbReference>